<protein>
    <submittedName>
        <fullName evidence="1">Uncharacterized protein</fullName>
    </submittedName>
</protein>
<dbReference type="EMBL" id="JADFFL010000002">
    <property type="protein sequence ID" value="MBE9661099.1"/>
    <property type="molecule type" value="Genomic_DNA"/>
</dbReference>
<comment type="caution">
    <text evidence="1">The sequence shown here is derived from an EMBL/GenBank/DDBJ whole genome shotgun (WGS) entry which is preliminary data.</text>
</comment>
<evidence type="ECO:0000313" key="2">
    <source>
        <dbReference type="Proteomes" id="UP000622475"/>
    </source>
</evidence>
<evidence type="ECO:0000313" key="1">
    <source>
        <dbReference type="EMBL" id="MBE9661099.1"/>
    </source>
</evidence>
<organism evidence="1 2">
    <name type="scientific">Mucilaginibacter myungsuensis</name>
    <dbReference type="NCBI Taxonomy" id="649104"/>
    <lineage>
        <taxon>Bacteria</taxon>
        <taxon>Pseudomonadati</taxon>
        <taxon>Bacteroidota</taxon>
        <taxon>Sphingobacteriia</taxon>
        <taxon>Sphingobacteriales</taxon>
        <taxon>Sphingobacteriaceae</taxon>
        <taxon>Mucilaginibacter</taxon>
    </lineage>
</organism>
<reference evidence="1" key="1">
    <citation type="submission" date="2020-10" db="EMBL/GenBank/DDBJ databases">
        <title>Mucilaginibacter mali sp. nov., isolated from rhizosphere soil of apple orchard.</title>
        <authorList>
            <person name="Lee J.-S."/>
            <person name="Kim H.S."/>
            <person name="Kim J.-S."/>
        </authorList>
    </citation>
    <scope>NUCLEOTIDE SEQUENCE</scope>
    <source>
        <strain evidence="1">KCTC 22746</strain>
    </source>
</reference>
<dbReference type="AlphaFoldDB" id="A0A929PVG1"/>
<proteinExistence type="predicted"/>
<keyword evidence="2" id="KW-1185">Reference proteome</keyword>
<dbReference type="Proteomes" id="UP000622475">
    <property type="component" value="Unassembled WGS sequence"/>
</dbReference>
<gene>
    <name evidence="1" type="ORF">IRJ16_04320</name>
</gene>
<accession>A0A929PVG1</accession>
<dbReference type="RefSeq" id="WP_194110308.1">
    <property type="nucleotide sequence ID" value="NZ_JADFFL010000002.1"/>
</dbReference>
<name>A0A929PVG1_9SPHI</name>
<sequence length="92" mass="10701">MAKLVLEFDLEPSLLDSIRNKARAKKESLLEYTEKLYRRDIDQIAPMNNSEADEKNEVLPQWIKDLTMTKTPTSDFDAKELYGDHIMKKNGL</sequence>